<reference evidence="4 5" key="1">
    <citation type="submission" date="2016-10" db="EMBL/GenBank/DDBJ databases">
        <title>Lutibacter sp. LPB0138, isolated from marine gastropod.</title>
        <authorList>
            <person name="Kim E."/>
            <person name="Yi H."/>
        </authorList>
    </citation>
    <scope>NUCLEOTIDE SEQUENCE [LARGE SCALE GENOMIC DNA]</scope>
    <source>
        <strain evidence="4 5">LPB0138</strain>
    </source>
</reference>
<keyword evidence="2" id="KW-0472">Membrane</keyword>
<feature type="coiled-coil region" evidence="1">
    <location>
        <begin position="687"/>
        <end position="714"/>
    </location>
</feature>
<dbReference type="Gene3D" id="2.130.10.10">
    <property type="entry name" value="YVTN repeat-like/Quinoprotein amine dehydrogenase"/>
    <property type="match status" value="2"/>
</dbReference>
<dbReference type="OrthoDB" id="358279at2"/>
<dbReference type="InterPro" id="IPR011110">
    <property type="entry name" value="Reg_prop"/>
</dbReference>
<keyword evidence="1" id="KW-0175">Coiled coil</keyword>
<evidence type="ECO:0000313" key="4">
    <source>
        <dbReference type="EMBL" id="AOW19578.1"/>
    </source>
</evidence>
<dbReference type="Pfam" id="PF07494">
    <property type="entry name" value="Reg_prop"/>
    <property type="match status" value="2"/>
</dbReference>
<dbReference type="RefSeq" id="WP_070235694.1">
    <property type="nucleotide sequence ID" value="NZ_CP017478.1"/>
</dbReference>
<dbReference type="PANTHER" id="PTHR34220:SF7">
    <property type="entry name" value="SENSOR HISTIDINE KINASE YPDA"/>
    <property type="match status" value="1"/>
</dbReference>
<dbReference type="STRING" id="1850246.LPB138_02295"/>
<feature type="transmembrane region" description="Helical" evidence="2">
    <location>
        <begin position="659"/>
        <end position="681"/>
    </location>
</feature>
<dbReference type="Proteomes" id="UP000176050">
    <property type="component" value="Chromosome"/>
</dbReference>
<evidence type="ECO:0000313" key="5">
    <source>
        <dbReference type="Proteomes" id="UP000176050"/>
    </source>
</evidence>
<dbReference type="InterPro" id="IPR011047">
    <property type="entry name" value="Quinoprotein_ADH-like_sf"/>
</dbReference>
<dbReference type="SUPFAM" id="SSF50998">
    <property type="entry name" value="Quinoprotein alcohol dehydrogenase-like"/>
    <property type="match status" value="1"/>
</dbReference>
<feature type="domain" description="Signal transduction histidine kinase internal region" evidence="3">
    <location>
        <begin position="705"/>
        <end position="782"/>
    </location>
</feature>
<name>A0A1D8P4T4_9FLAO</name>
<dbReference type="AlphaFoldDB" id="A0A1D8P4T4"/>
<keyword evidence="5" id="KW-1185">Reference proteome</keyword>
<evidence type="ECO:0000256" key="2">
    <source>
        <dbReference type="SAM" id="Phobius"/>
    </source>
</evidence>
<organism evidence="4 5">
    <name type="scientific">Urechidicola croceus</name>
    <dbReference type="NCBI Taxonomy" id="1850246"/>
    <lineage>
        <taxon>Bacteria</taxon>
        <taxon>Pseudomonadati</taxon>
        <taxon>Bacteroidota</taxon>
        <taxon>Flavobacteriia</taxon>
        <taxon>Flavobacteriales</taxon>
        <taxon>Flavobacteriaceae</taxon>
        <taxon>Urechidicola</taxon>
    </lineage>
</organism>
<sequence length="908" mass="103755">MCTFIKKITFFSIMFSAVVLYSQNYHFDIYSLKEGLPQSQVNDVVQDEIGYLWVATNGGGVAQFDGKQFFIWNKKSGLISNYITSLYTEYNSIYIGTRDGLSVKLKSKVTNYKSPKINSIHKNENDIYLATNKGVRRYFENVGVQLVSLSKELDNAVIHTIFFDGNLFWLDSNVGIFKLSSLESNTEIEKVKSSEYPKLNNDEMSISSILEENKLRSSDVNKIYKDKQSNIWIGSTKGLFKLSQNKFEHSLLGNRIKSVYKAGNSIIVSNSERGLVKIDSLGVHKIKSVNLKINSISGKDSIIFAGSDKSVFVLNSLKLIDTLNFEFKIKKLLVQNDKIWVATQNHGVVSFNYDLKTGSVINYYNYSKTDGVYDLKINDIQLDRLERLWYVTKDGFLGYIDKNIVKHLGKPLPTNSNIGSIVFHGTKLFLGTQGSGVWWSEVAEELNFVRLTGQKKLFSQNIYQMIFDQYQNLWIGTQSGIDKIELDNSTQINNIFHFGKSEGFIGVEVTENTIASGDDGNIWFGTVNGLTKLPSESSVKNDEKPVLYFEDIEVVYNSIDTINYNDWINSSKKLNLKPTDNHIAFSLKTVDLNHPKDVEYRWRMSTKEWSGWSKDTKYNFPSLESGNYTFEAQSRTLNFNESNPILFNFSIGKPLVQKLWFKLMVISFLIFIGLYFILSYFNRVKQRNLEIKERLELENNLLSLEQKALRLQMNPHFIFNVLNGIKSMGSSDSSKMNSTINKFASLLRLTLNNSRQDTISLSEEITTLKNYIEVEQLMTEKKFNYSIDVKSDIDTEEILIPPMLIQPFVENAIRHGILPNNKIGELGINFEVKEEQLHCIIEDNGVGVYQSQMNKSKTDHQSMALQVTKERVESISGKGSFRIEEIIDEDNSVKGTRVLFKIPLVTDF</sequence>
<keyword evidence="2" id="KW-0812">Transmembrane</keyword>
<dbReference type="GO" id="GO:0016020">
    <property type="term" value="C:membrane"/>
    <property type="evidence" value="ECO:0007669"/>
    <property type="project" value="InterPro"/>
</dbReference>
<dbReference type="InterPro" id="IPR036890">
    <property type="entry name" value="HATPase_C_sf"/>
</dbReference>
<dbReference type="InterPro" id="IPR050640">
    <property type="entry name" value="Bact_2-comp_sensor_kinase"/>
</dbReference>
<keyword evidence="2" id="KW-1133">Transmembrane helix</keyword>
<dbReference type="Gene3D" id="2.60.40.10">
    <property type="entry name" value="Immunoglobulins"/>
    <property type="match status" value="1"/>
</dbReference>
<evidence type="ECO:0000256" key="1">
    <source>
        <dbReference type="SAM" id="Coils"/>
    </source>
</evidence>
<dbReference type="EMBL" id="CP017478">
    <property type="protein sequence ID" value="AOW19578.1"/>
    <property type="molecule type" value="Genomic_DNA"/>
</dbReference>
<dbReference type="Gene3D" id="3.30.565.10">
    <property type="entry name" value="Histidine kinase-like ATPase, C-terminal domain"/>
    <property type="match status" value="1"/>
</dbReference>
<dbReference type="PANTHER" id="PTHR34220">
    <property type="entry name" value="SENSOR HISTIDINE KINASE YPDA"/>
    <property type="match status" value="1"/>
</dbReference>
<proteinExistence type="predicted"/>
<dbReference type="SUPFAM" id="SSF55874">
    <property type="entry name" value="ATPase domain of HSP90 chaperone/DNA topoisomerase II/histidine kinase"/>
    <property type="match status" value="1"/>
</dbReference>
<gene>
    <name evidence="4" type="ORF">LPB138_02295</name>
</gene>
<dbReference type="GO" id="GO:0000155">
    <property type="term" value="F:phosphorelay sensor kinase activity"/>
    <property type="evidence" value="ECO:0007669"/>
    <property type="project" value="InterPro"/>
</dbReference>
<dbReference type="KEGG" id="lul:LPB138_02295"/>
<dbReference type="InterPro" id="IPR015943">
    <property type="entry name" value="WD40/YVTN_repeat-like_dom_sf"/>
</dbReference>
<dbReference type="InterPro" id="IPR013783">
    <property type="entry name" value="Ig-like_fold"/>
</dbReference>
<evidence type="ECO:0000259" key="3">
    <source>
        <dbReference type="Pfam" id="PF06580"/>
    </source>
</evidence>
<dbReference type="InterPro" id="IPR010559">
    <property type="entry name" value="Sig_transdc_His_kin_internal"/>
</dbReference>
<accession>A0A1D8P4T4</accession>
<dbReference type="Pfam" id="PF06580">
    <property type="entry name" value="His_kinase"/>
    <property type="match status" value="1"/>
</dbReference>
<protein>
    <recommendedName>
        <fullName evidence="3">Signal transduction histidine kinase internal region domain-containing protein</fullName>
    </recommendedName>
</protein>